<keyword evidence="4 6" id="KW-1133">Transmembrane helix</keyword>
<dbReference type="Pfam" id="PF00902">
    <property type="entry name" value="TatC"/>
    <property type="match status" value="1"/>
</dbReference>
<name>A0A3G3MGY8_9FLOR</name>
<dbReference type="GO" id="GO:0065002">
    <property type="term" value="P:intracellular protein transmembrane transport"/>
    <property type="evidence" value="ECO:0007669"/>
    <property type="project" value="TreeGrafter"/>
</dbReference>
<feature type="transmembrane region" description="Helical" evidence="6">
    <location>
        <begin position="40"/>
        <end position="65"/>
    </location>
</feature>
<dbReference type="InterPro" id="IPR002033">
    <property type="entry name" value="TatC"/>
</dbReference>
<dbReference type="PROSITE" id="PS01218">
    <property type="entry name" value="TATC"/>
    <property type="match status" value="1"/>
</dbReference>
<geneLocation type="plastid" evidence="7"/>
<evidence type="ECO:0000256" key="4">
    <source>
        <dbReference type="ARBA" id="ARBA00022989"/>
    </source>
</evidence>
<gene>
    <name evidence="7" type="primary">tatC</name>
</gene>
<comment type="subcellular location">
    <subcellularLocation>
        <location evidence="1">Membrane</location>
        <topology evidence="1">Multi-pass membrane protein</topology>
    </subcellularLocation>
</comment>
<dbReference type="GeneID" id="38463628"/>
<evidence type="ECO:0000256" key="2">
    <source>
        <dbReference type="ARBA" id="ARBA00008882"/>
    </source>
</evidence>
<dbReference type="PANTHER" id="PTHR30371">
    <property type="entry name" value="SEC-INDEPENDENT PROTEIN TRANSLOCASE PROTEIN TATC"/>
    <property type="match status" value="1"/>
</dbReference>
<feature type="transmembrane region" description="Helical" evidence="6">
    <location>
        <begin position="85"/>
        <end position="106"/>
    </location>
</feature>
<dbReference type="EMBL" id="MH281628">
    <property type="protein sequence ID" value="AYR06062.1"/>
    <property type="molecule type" value="Genomic_DNA"/>
</dbReference>
<dbReference type="RefSeq" id="YP_009541853.1">
    <property type="nucleotide sequence ID" value="NC_039978.1"/>
</dbReference>
<dbReference type="GO" id="GO:0033281">
    <property type="term" value="C:TAT protein transport complex"/>
    <property type="evidence" value="ECO:0007669"/>
    <property type="project" value="TreeGrafter"/>
</dbReference>
<dbReference type="InterPro" id="IPR019820">
    <property type="entry name" value="Sec-indep_translocase_CS"/>
</dbReference>
<comment type="similarity">
    <text evidence="2">Belongs to the TatC family.</text>
</comment>
<evidence type="ECO:0000256" key="1">
    <source>
        <dbReference type="ARBA" id="ARBA00004141"/>
    </source>
</evidence>
<evidence type="ECO:0000256" key="5">
    <source>
        <dbReference type="ARBA" id="ARBA00023136"/>
    </source>
</evidence>
<protein>
    <submittedName>
        <fullName evidence="7">Sec-independent translocase component C</fullName>
    </submittedName>
</protein>
<accession>A0A3G3MGY8</accession>
<dbReference type="PRINTS" id="PR01840">
    <property type="entry name" value="TATCFAMILY"/>
</dbReference>
<dbReference type="AlphaFoldDB" id="A0A3G3MGY8"/>
<reference evidence="7" key="1">
    <citation type="journal article" date="2018" name="Genome Biol. Evol.">
        <title>Mitochondrial and Plastid Genomes from Coralline Red Algae Provide Insights into the Incongruent Evolutionary Histories of Organelles.</title>
        <authorList>
            <person name="Lee J."/>
            <person name="Song H.J."/>
            <person name="In Park S."/>
            <person name="Lee Y.M."/>
            <person name="Jeong S.Y."/>
            <person name="Oh Cho T."/>
            <person name="Kim J.H."/>
            <person name="Choi H.G."/>
            <person name="Choi C.G."/>
            <person name="Nelson W.A."/>
            <person name="Fredericq S."/>
            <person name="Bhattacharya D."/>
            <person name="Su Yoon H."/>
        </authorList>
    </citation>
    <scope>NUCLEOTIDE SEQUENCE</scope>
</reference>
<proteinExistence type="inferred from homology"/>
<evidence type="ECO:0000313" key="7">
    <source>
        <dbReference type="EMBL" id="AYR06062.1"/>
    </source>
</evidence>
<dbReference type="PANTHER" id="PTHR30371:SF0">
    <property type="entry name" value="SEC-INDEPENDENT PROTEIN TRANSLOCASE PROTEIN TATC, CHLOROPLASTIC-RELATED"/>
    <property type="match status" value="1"/>
</dbReference>
<evidence type="ECO:0000256" key="6">
    <source>
        <dbReference type="SAM" id="Phobius"/>
    </source>
</evidence>
<organism evidence="7">
    <name type="scientific">Neogoniolithon spectabile</name>
    <dbReference type="NCBI Taxonomy" id="231755"/>
    <lineage>
        <taxon>Eukaryota</taxon>
        <taxon>Rhodophyta</taxon>
        <taxon>Florideophyceae</taxon>
        <taxon>Corallinophycidae</taxon>
        <taxon>Corallinales</taxon>
        <taxon>Spongitidaceae</taxon>
        <taxon>Neogoniolithoideae</taxon>
        <taxon>Neogoniolithon</taxon>
    </lineage>
</organism>
<dbReference type="GO" id="GO:0043953">
    <property type="term" value="P:protein transport by the Tat complex"/>
    <property type="evidence" value="ECO:0007669"/>
    <property type="project" value="TreeGrafter"/>
</dbReference>
<feature type="transmembrane region" description="Helical" evidence="6">
    <location>
        <begin position="227"/>
        <end position="244"/>
    </location>
</feature>
<feature type="transmembrane region" description="Helical" evidence="6">
    <location>
        <begin position="118"/>
        <end position="147"/>
    </location>
</feature>
<dbReference type="HAMAP" id="MF_00902">
    <property type="entry name" value="TatC"/>
    <property type="match status" value="1"/>
</dbReference>
<feature type="transmembrane region" description="Helical" evidence="6">
    <location>
        <begin position="167"/>
        <end position="191"/>
    </location>
</feature>
<keyword evidence="5 6" id="KW-0472">Membrane</keyword>
<dbReference type="GO" id="GO:0009977">
    <property type="term" value="F:proton motive force dependent protein transmembrane transporter activity"/>
    <property type="evidence" value="ECO:0007669"/>
    <property type="project" value="TreeGrafter"/>
</dbReference>
<feature type="transmembrane region" description="Helical" evidence="6">
    <location>
        <begin position="203"/>
        <end position="221"/>
    </location>
</feature>
<keyword evidence="3 6" id="KW-0812">Transmembrane</keyword>
<sequence length="249" mass="28351">MIKSYHHSNWLNNLENNNNFKMSVFEHLEELRQRTLKATLFFIIVTCLSLKDINFVSSILIRPALGIKFLQLAPGEYFFATVKVSIYTGILFSSPFIIYQLVLFILPGLTTKEAQVFLPLVASSILLFFSGLYFAYNILIPASLYFFINYGSDIVEPLWSFEQYFDFVILVLISTGITFQIPILQILIGLLNIVSSRTMLESWKYVLFFSTILGAILTPSTDPITQLSLSVAIVSLYFISAFIVKSIEK</sequence>
<evidence type="ECO:0000256" key="3">
    <source>
        <dbReference type="ARBA" id="ARBA00022692"/>
    </source>
</evidence>
<keyword evidence="7" id="KW-0934">Plastid</keyword>
<dbReference type="NCBIfam" id="TIGR00945">
    <property type="entry name" value="tatC"/>
    <property type="match status" value="1"/>
</dbReference>